<evidence type="ECO:0000313" key="3">
    <source>
        <dbReference type="Proteomes" id="UP000260680"/>
    </source>
</evidence>
<protein>
    <recommendedName>
        <fullName evidence="4">Flagellar export protein FliJ</fullName>
    </recommendedName>
</protein>
<feature type="coiled-coil region" evidence="1">
    <location>
        <begin position="8"/>
        <end position="42"/>
    </location>
</feature>
<gene>
    <name evidence="2" type="ORF">DS742_18115</name>
</gene>
<reference evidence="2 3" key="1">
    <citation type="submission" date="2018-07" db="EMBL/GenBank/DDBJ databases">
        <title>New species, Clostridium PI-S10-A1B.</title>
        <authorList>
            <person name="Krishna G."/>
            <person name="Summeta K."/>
            <person name="Shikha S."/>
            <person name="Prabhu P.B."/>
            <person name="Suresh K."/>
        </authorList>
    </citation>
    <scope>NUCLEOTIDE SEQUENCE [LARGE SCALE GENOMIC DNA]</scope>
    <source>
        <strain evidence="2 3">PI-S10-A1B</strain>
    </source>
</reference>
<accession>A0A3E2N9A9</accession>
<sequence length="70" mass="7946">MPRGRKHPQNIDEQIVETEEQIKKLQEKRKQLIADKKKEDIETLLHAAREAGITPAELVAKLASSKNSDT</sequence>
<comment type="caution">
    <text evidence="2">The sequence shown here is derived from an EMBL/GenBank/DDBJ whole genome shotgun (WGS) entry which is preliminary data.</text>
</comment>
<organism evidence="2 3">
    <name type="scientific">Lacrimispora amygdalina</name>
    <dbReference type="NCBI Taxonomy" id="253257"/>
    <lineage>
        <taxon>Bacteria</taxon>
        <taxon>Bacillati</taxon>
        <taxon>Bacillota</taxon>
        <taxon>Clostridia</taxon>
        <taxon>Lachnospirales</taxon>
        <taxon>Lachnospiraceae</taxon>
        <taxon>Lacrimispora</taxon>
    </lineage>
</organism>
<evidence type="ECO:0000256" key="1">
    <source>
        <dbReference type="SAM" id="Coils"/>
    </source>
</evidence>
<name>A0A3E2N9A9_9FIRM</name>
<proteinExistence type="predicted"/>
<evidence type="ECO:0008006" key="4">
    <source>
        <dbReference type="Google" id="ProtNLM"/>
    </source>
</evidence>
<keyword evidence="1" id="KW-0175">Coiled coil</keyword>
<dbReference type="RefSeq" id="WP_117418383.1">
    <property type="nucleotide sequence ID" value="NZ_QOHO01000060.1"/>
</dbReference>
<dbReference type="AlphaFoldDB" id="A0A3E2N9A9"/>
<evidence type="ECO:0000313" key="2">
    <source>
        <dbReference type="EMBL" id="RFZ77471.1"/>
    </source>
</evidence>
<dbReference type="Proteomes" id="UP000260680">
    <property type="component" value="Unassembled WGS sequence"/>
</dbReference>
<dbReference type="EMBL" id="QOHO01000060">
    <property type="protein sequence ID" value="RFZ77471.1"/>
    <property type="molecule type" value="Genomic_DNA"/>
</dbReference>